<comment type="caution">
    <text evidence="1">The sequence shown here is derived from an EMBL/GenBank/DDBJ whole genome shotgun (WGS) entry which is preliminary data.</text>
</comment>
<reference evidence="1" key="2">
    <citation type="submission" date="2021-04" db="EMBL/GenBank/DDBJ databases">
        <authorList>
            <person name="Podell S."/>
        </authorList>
    </citation>
    <scope>NUCLEOTIDE SEQUENCE</scope>
    <source>
        <strain evidence="1">Hildebrandi</strain>
    </source>
</reference>
<proteinExistence type="predicted"/>
<name>A0A9K3PZK2_9STRA</name>
<dbReference type="Proteomes" id="UP000693970">
    <property type="component" value="Unassembled WGS sequence"/>
</dbReference>
<evidence type="ECO:0000313" key="2">
    <source>
        <dbReference type="Proteomes" id="UP000693970"/>
    </source>
</evidence>
<sequence>MQSTRIVMGRGYVSTSHGQIKILKHSTPDLVTYIQRAVKSGVYRSKEEIEQMNKSLKENPTDLRRIRWNVQRGSKIVDYPKEYEILTLNPPPPFQPRMPVKDQKKMFNKYIREERPMDRLVNGYLKKEASSKKNSDGISADDYYRRLLGFNKGADTAMGSKSATLAKAYAVAVKQYHVMRTQNLSEKEALEKVEELLAQEEFREKTHSRTTAEKLQSSNITMEEQPIDRAEKAFPGTKSKDQLLTKMAASRNSEEKIATDDGNLALLYSDNQRSFEGMITWTKRLQAVPYRQWTVGASTALDHWIAKRVLGLSEETWLALLEGDSPELMGRGRDIVMARHALFPETILDSATDASEMDGDESDNTMDKDEELESLLSSLSDWNDGKGSDKMFSSFSSYDTSSFGDVLIDELQAWRQQNIELPYDDWSEGEKKEFMTWLQSFVTALLPDSSLGSVNLEETRRNLLASPPLTRESANEFWDSIRDDTSAELFLQKLLEEKPDNSDHPFWDLEYSTQLERLVNLGSIREIANEYASEADRSKFLTRYGDYLLEGVKFDHLIVDPTGSILGSDLGQQLQEKYKIGRTDRFSLKKIKYGDDGFGSEASERARYLYRAWNKLKAGRAHYEEKLFQNKRLGLKYDKDVK</sequence>
<reference evidence="1" key="1">
    <citation type="journal article" date="2021" name="Sci. Rep.">
        <title>Diploid genomic architecture of Nitzschia inconspicua, an elite biomass production diatom.</title>
        <authorList>
            <person name="Oliver A."/>
            <person name="Podell S."/>
            <person name="Pinowska A."/>
            <person name="Traller J.C."/>
            <person name="Smith S.R."/>
            <person name="McClure R."/>
            <person name="Beliaev A."/>
            <person name="Bohutskyi P."/>
            <person name="Hill E.A."/>
            <person name="Rabines A."/>
            <person name="Zheng H."/>
            <person name="Allen L.Z."/>
            <person name="Kuo A."/>
            <person name="Grigoriev I.V."/>
            <person name="Allen A.E."/>
            <person name="Hazlebeck D."/>
            <person name="Allen E.E."/>
        </authorList>
    </citation>
    <scope>NUCLEOTIDE SEQUENCE</scope>
    <source>
        <strain evidence="1">Hildebrandi</strain>
    </source>
</reference>
<keyword evidence="2" id="KW-1185">Reference proteome</keyword>
<gene>
    <name evidence="1" type="ORF">IV203_038539</name>
</gene>
<dbReference type="OrthoDB" id="44649at2759"/>
<dbReference type="EMBL" id="JAGRRH010000009">
    <property type="protein sequence ID" value="KAG7365336.1"/>
    <property type="molecule type" value="Genomic_DNA"/>
</dbReference>
<evidence type="ECO:0000313" key="1">
    <source>
        <dbReference type="EMBL" id="KAG7365336.1"/>
    </source>
</evidence>
<dbReference type="AlphaFoldDB" id="A0A9K3PZK2"/>
<organism evidence="1 2">
    <name type="scientific">Nitzschia inconspicua</name>
    <dbReference type="NCBI Taxonomy" id="303405"/>
    <lineage>
        <taxon>Eukaryota</taxon>
        <taxon>Sar</taxon>
        <taxon>Stramenopiles</taxon>
        <taxon>Ochrophyta</taxon>
        <taxon>Bacillariophyta</taxon>
        <taxon>Bacillariophyceae</taxon>
        <taxon>Bacillariophycidae</taxon>
        <taxon>Bacillariales</taxon>
        <taxon>Bacillariaceae</taxon>
        <taxon>Nitzschia</taxon>
    </lineage>
</organism>
<protein>
    <submittedName>
        <fullName evidence="1">Uncharacterized protein</fullName>
    </submittedName>
</protein>
<accession>A0A9K3PZK2</accession>